<dbReference type="Gene3D" id="1.10.150.20">
    <property type="entry name" value="5' to 3' exonuclease, C-terminal subdomain"/>
    <property type="match status" value="1"/>
</dbReference>
<dbReference type="InterPro" id="IPR014001">
    <property type="entry name" value="Helicase_ATP-bd"/>
</dbReference>
<dbReference type="PROSITE" id="PS50966">
    <property type="entry name" value="ZF_SWIM"/>
    <property type="match status" value="1"/>
</dbReference>
<keyword evidence="2" id="KW-0378">Hydrolase</keyword>
<dbReference type="Pfam" id="PF00271">
    <property type="entry name" value="Helicase_C"/>
    <property type="match status" value="1"/>
</dbReference>
<dbReference type="Proteomes" id="UP001207930">
    <property type="component" value="Unassembled WGS sequence"/>
</dbReference>
<dbReference type="Pfam" id="PF14520">
    <property type="entry name" value="HHH_5"/>
    <property type="match status" value="1"/>
</dbReference>
<evidence type="ECO:0000313" key="9">
    <source>
        <dbReference type="EMBL" id="MCW1886714.1"/>
    </source>
</evidence>
<evidence type="ECO:0000313" key="10">
    <source>
        <dbReference type="Proteomes" id="UP001207930"/>
    </source>
</evidence>
<dbReference type="EMBL" id="JAPDDS010000011">
    <property type="protein sequence ID" value="MCW1886714.1"/>
    <property type="molecule type" value="Genomic_DNA"/>
</dbReference>
<dbReference type="PROSITE" id="PS51194">
    <property type="entry name" value="HELICASE_CTER"/>
    <property type="match status" value="1"/>
</dbReference>
<dbReference type="CDD" id="cd17921">
    <property type="entry name" value="DEXHc_Ski2"/>
    <property type="match status" value="1"/>
</dbReference>
<dbReference type="PANTHER" id="PTHR47961">
    <property type="entry name" value="DNA POLYMERASE THETA, PUTATIVE (AFU_ORTHOLOGUE AFUA_1G05260)-RELATED"/>
    <property type="match status" value="1"/>
</dbReference>
<evidence type="ECO:0000259" key="8">
    <source>
        <dbReference type="PROSITE" id="PS51194"/>
    </source>
</evidence>
<evidence type="ECO:0000256" key="3">
    <source>
        <dbReference type="ARBA" id="ARBA00022806"/>
    </source>
</evidence>
<evidence type="ECO:0000256" key="4">
    <source>
        <dbReference type="ARBA" id="ARBA00022840"/>
    </source>
</evidence>
<dbReference type="InterPro" id="IPR007527">
    <property type="entry name" value="Znf_SWIM"/>
</dbReference>
<keyword evidence="5" id="KW-0862">Zinc</keyword>
<dbReference type="Gene3D" id="3.40.50.300">
    <property type="entry name" value="P-loop containing nucleotide triphosphate hydrolases"/>
    <property type="match status" value="2"/>
</dbReference>
<dbReference type="InterPro" id="IPR050474">
    <property type="entry name" value="Hel308_SKI2-like"/>
</dbReference>
<evidence type="ECO:0000256" key="1">
    <source>
        <dbReference type="ARBA" id="ARBA00022741"/>
    </source>
</evidence>
<evidence type="ECO:0000256" key="5">
    <source>
        <dbReference type="PROSITE-ProRule" id="PRU00325"/>
    </source>
</evidence>
<feature type="domain" description="SWIM-type" evidence="6">
    <location>
        <begin position="722"/>
        <end position="755"/>
    </location>
</feature>
<dbReference type="InterPro" id="IPR027417">
    <property type="entry name" value="P-loop_NTPase"/>
</dbReference>
<keyword evidence="1" id="KW-0547">Nucleotide-binding</keyword>
<dbReference type="PROSITE" id="PS51192">
    <property type="entry name" value="HELICASE_ATP_BIND_1"/>
    <property type="match status" value="1"/>
</dbReference>
<reference evidence="9 10" key="1">
    <citation type="submission" date="2022-10" db="EMBL/GenBank/DDBJ databases">
        <title>Luteolibacter flavescens strain MCCC 1K03193, whole genome shotgun sequencing project.</title>
        <authorList>
            <person name="Zhao G."/>
            <person name="Shen L."/>
        </authorList>
    </citation>
    <scope>NUCLEOTIDE SEQUENCE [LARGE SCALE GENOMIC DNA]</scope>
    <source>
        <strain evidence="9 10">MCCC 1K03193</strain>
    </source>
</reference>
<dbReference type="InterPro" id="IPR036390">
    <property type="entry name" value="WH_DNA-bd_sf"/>
</dbReference>
<dbReference type="GO" id="GO:0004386">
    <property type="term" value="F:helicase activity"/>
    <property type="evidence" value="ECO:0007669"/>
    <property type="project" value="UniProtKB-KW"/>
</dbReference>
<dbReference type="SUPFAM" id="SSF52540">
    <property type="entry name" value="P-loop containing nucleoside triphosphate hydrolases"/>
    <property type="match status" value="1"/>
</dbReference>
<sequence>MNTAPAPHLNPAQQRMIDHGVLDSGFSTVLQMPTGSGKTWLAREAIRSSLSRGFRAVYLSPLRALADELSTSWTSVFPDSPVGVFTGDYGKPGKALPVSYFDARVMIMTPERLDACTRAWRSHWAWIPEVDWLVVDELHLLGDGQRGARLEGTISRFRRLNPFCRVLGLSATLGNRGQLADWLDGVELGSDWRQVPLEWKVVRYRKPDEKPGLLATEVTRIRDAGGQSLVFVQSRRRCEHLAKWLRDQGLQADHHHAGLTHDSRRKVEWGFRESATQVLVATGTLEMGINLPARQVILYDLQGFDGQGFTPLAVNTVWQRAGRAGRPGLDPVGEAVLFAPSWEKSADRYALGRFEPIISGLTEPQAMAEQILAEVHSGLARTTDQLERVFHSSLAAFQGKTLKIRRMVTEMLDAGMLREEERETRVILHATPLGRIACRHQLRPATVLHLRRLLEGKAALTDFDLLLACASAPDCELVLPMDFEDLENLAEELTRQTSRLLADPGHNHLSIGDKRLLAALKTCIVLWRWTVLGDEEMVAEEDGIYPFEISRLIESMDRLLLASASIQKLIDTPRLPEGVEPPVMDKQPKSASLLRIELLRQKVLNGIDGPAASLTLIDGIGSAWARKLSAGGIPDLAALARSSVETLTALPGLSAKRATKWISEASSADLQVPPPVDAPRVPTFPPDEDMPVDPYRLRRALDLKVAGYGRNRWSVAGGSEPRLVQLEGGVFSCNCPDHAKGRDCKHLIAVRLHRKDPELCRLVASFRFGQMPSHPYLDLFLLWFQR</sequence>
<dbReference type="Pfam" id="PF00270">
    <property type="entry name" value="DEAD"/>
    <property type="match status" value="1"/>
</dbReference>
<keyword evidence="4" id="KW-0067">ATP-binding</keyword>
<proteinExistence type="predicted"/>
<keyword evidence="5" id="KW-0479">Metal-binding</keyword>
<protein>
    <submittedName>
        <fullName evidence="9">Helicase-related protein</fullName>
    </submittedName>
</protein>
<dbReference type="SUPFAM" id="SSF46785">
    <property type="entry name" value="Winged helix' DNA-binding domain"/>
    <property type="match status" value="1"/>
</dbReference>
<evidence type="ECO:0000259" key="7">
    <source>
        <dbReference type="PROSITE" id="PS51192"/>
    </source>
</evidence>
<dbReference type="Gene3D" id="1.10.3380.30">
    <property type="match status" value="1"/>
</dbReference>
<dbReference type="SUPFAM" id="SSF158702">
    <property type="entry name" value="Sec63 N-terminal domain-like"/>
    <property type="match status" value="1"/>
</dbReference>
<feature type="domain" description="Helicase ATP-binding" evidence="7">
    <location>
        <begin position="19"/>
        <end position="191"/>
    </location>
</feature>
<dbReference type="PANTHER" id="PTHR47961:SF6">
    <property type="entry name" value="DNA-DIRECTED DNA POLYMERASE"/>
    <property type="match status" value="1"/>
</dbReference>
<dbReference type="CDD" id="cd18795">
    <property type="entry name" value="SF2_C_Ski2"/>
    <property type="match status" value="1"/>
</dbReference>
<organism evidence="9 10">
    <name type="scientific">Luteolibacter flavescens</name>
    <dbReference type="NCBI Taxonomy" id="1859460"/>
    <lineage>
        <taxon>Bacteria</taxon>
        <taxon>Pseudomonadati</taxon>
        <taxon>Verrucomicrobiota</taxon>
        <taxon>Verrucomicrobiia</taxon>
        <taxon>Verrucomicrobiales</taxon>
        <taxon>Verrucomicrobiaceae</taxon>
        <taxon>Luteolibacter</taxon>
    </lineage>
</organism>
<dbReference type="InterPro" id="IPR011545">
    <property type="entry name" value="DEAD/DEAH_box_helicase_dom"/>
</dbReference>
<comment type="caution">
    <text evidence="9">The sequence shown here is derived from an EMBL/GenBank/DDBJ whole genome shotgun (WGS) entry which is preliminary data.</text>
</comment>
<accession>A0ABT3FU10</accession>
<gene>
    <name evidence="9" type="ORF">OKA04_18390</name>
</gene>
<dbReference type="InterPro" id="IPR001650">
    <property type="entry name" value="Helicase_C-like"/>
</dbReference>
<keyword evidence="3 9" id="KW-0347">Helicase</keyword>
<evidence type="ECO:0000259" key="6">
    <source>
        <dbReference type="PROSITE" id="PS50966"/>
    </source>
</evidence>
<feature type="domain" description="Helicase C-terminal" evidence="8">
    <location>
        <begin position="213"/>
        <end position="383"/>
    </location>
</feature>
<dbReference type="RefSeq" id="WP_264502669.1">
    <property type="nucleotide sequence ID" value="NZ_JAPDDS010000011.1"/>
</dbReference>
<keyword evidence="10" id="KW-1185">Reference proteome</keyword>
<evidence type="ECO:0000256" key="2">
    <source>
        <dbReference type="ARBA" id="ARBA00022801"/>
    </source>
</evidence>
<dbReference type="SMART" id="SM00487">
    <property type="entry name" value="DEXDc"/>
    <property type="match status" value="1"/>
</dbReference>
<dbReference type="SMART" id="SM00490">
    <property type="entry name" value="HELICc"/>
    <property type="match status" value="1"/>
</dbReference>
<keyword evidence="5" id="KW-0863">Zinc-finger</keyword>
<name>A0ABT3FU10_9BACT</name>